<gene>
    <name evidence="2" type="ORF">EV689_10315</name>
    <name evidence="1" type="ORF">NCTC11188_02281</name>
</gene>
<accession>A0A379AZW4</accession>
<keyword evidence="4" id="KW-1185">Reference proteome</keyword>
<evidence type="ECO:0000313" key="4">
    <source>
        <dbReference type="Proteomes" id="UP000294683"/>
    </source>
</evidence>
<dbReference type="Proteomes" id="UP000255113">
    <property type="component" value="Unassembled WGS sequence"/>
</dbReference>
<evidence type="ECO:0000313" key="2">
    <source>
        <dbReference type="EMBL" id="TDP29099.1"/>
    </source>
</evidence>
<protein>
    <submittedName>
        <fullName evidence="1">Uncharacterized protein</fullName>
    </submittedName>
</protein>
<dbReference type="RefSeq" id="WP_103853805.1">
    <property type="nucleotide sequence ID" value="NZ_PQVJ01000018.1"/>
</dbReference>
<evidence type="ECO:0000313" key="3">
    <source>
        <dbReference type="Proteomes" id="UP000255113"/>
    </source>
</evidence>
<reference evidence="2 4" key="2">
    <citation type="submission" date="2019-03" db="EMBL/GenBank/DDBJ databases">
        <title>Genomic Encyclopedia of Type Strains, Phase IV (KMG-IV): sequencing the most valuable type-strain genomes for metagenomic binning, comparative biology and taxonomic classification.</title>
        <authorList>
            <person name="Goeker M."/>
        </authorList>
    </citation>
    <scope>NUCLEOTIDE SEQUENCE [LARGE SCALE GENOMIC DNA]</scope>
    <source>
        <strain evidence="2 4">DSM 17481</strain>
    </source>
</reference>
<name>A0A379AZW4_AVIGA</name>
<evidence type="ECO:0000313" key="1">
    <source>
        <dbReference type="EMBL" id="SUB28503.1"/>
    </source>
</evidence>
<reference evidence="1 3" key="1">
    <citation type="submission" date="2018-06" db="EMBL/GenBank/DDBJ databases">
        <authorList>
            <consortium name="Pathogen Informatics"/>
            <person name="Doyle S."/>
        </authorList>
    </citation>
    <scope>NUCLEOTIDE SEQUENCE [LARGE SCALE GENOMIC DNA]</scope>
    <source>
        <strain evidence="1 3">NCTC11188</strain>
    </source>
</reference>
<dbReference type="EMBL" id="UGSQ01000003">
    <property type="protein sequence ID" value="SUB28503.1"/>
    <property type="molecule type" value="Genomic_DNA"/>
</dbReference>
<dbReference type="AlphaFoldDB" id="A0A379AZW4"/>
<organism evidence="1 3">
    <name type="scientific">Avibacterium gallinarum</name>
    <name type="common">Pasteurella gallinarum</name>
    <dbReference type="NCBI Taxonomy" id="755"/>
    <lineage>
        <taxon>Bacteria</taxon>
        <taxon>Pseudomonadati</taxon>
        <taxon>Pseudomonadota</taxon>
        <taxon>Gammaproteobacteria</taxon>
        <taxon>Pasteurellales</taxon>
        <taxon>Pasteurellaceae</taxon>
        <taxon>Avibacterium</taxon>
    </lineage>
</organism>
<dbReference type="EMBL" id="SNXJ01000003">
    <property type="protein sequence ID" value="TDP29099.1"/>
    <property type="molecule type" value="Genomic_DNA"/>
</dbReference>
<sequence>MKGTRDLLLATKPKLKKIEIDGADYFIRELTVGEVNEQIYGQQHRLMRIAKEQGIELNLENEEELTKQLTQIYDPYALSRTLAMRLCDEQGKNLFEPNNNADLEALSQLDNDIFKKLTDAIKSEEETKNSPPDASSN</sequence>
<dbReference type="Proteomes" id="UP000294683">
    <property type="component" value="Unassembled WGS sequence"/>
</dbReference>
<proteinExistence type="predicted"/>